<sequence length="91" mass="10083">HRRLAQDLHSSQFNQIRTCAWMLEKGTMPRSTDGIQPTRQNNFPQTTATTTTMISKDPDWTEKQAPTSSLPANTSQQQQPPILLGCGSSAL</sequence>
<feature type="region of interest" description="Disordered" evidence="1">
    <location>
        <begin position="28"/>
        <end position="91"/>
    </location>
</feature>
<feature type="non-terminal residue" evidence="2">
    <location>
        <position position="91"/>
    </location>
</feature>
<evidence type="ECO:0000256" key="1">
    <source>
        <dbReference type="SAM" id="MobiDB-lite"/>
    </source>
</evidence>
<dbReference type="EMBL" id="CAJNNV010028283">
    <property type="protein sequence ID" value="CAE8623982.1"/>
    <property type="molecule type" value="Genomic_DNA"/>
</dbReference>
<organism evidence="2 3">
    <name type="scientific">Polarella glacialis</name>
    <name type="common">Dinoflagellate</name>
    <dbReference type="NCBI Taxonomy" id="89957"/>
    <lineage>
        <taxon>Eukaryota</taxon>
        <taxon>Sar</taxon>
        <taxon>Alveolata</taxon>
        <taxon>Dinophyceae</taxon>
        <taxon>Suessiales</taxon>
        <taxon>Suessiaceae</taxon>
        <taxon>Polarella</taxon>
    </lineage>
</organism>
<evidence type="ECO:0000313" key="3">
    <source>
        <dbReference type="Proteomes" id="UP000654075"/>
    </source>
</evidence>
<dbReference type="AlphaFoldDB" id="A0A813GG03"/>
<protein>
    <submittedName>
        <fullName evidence="2">Uncharacterized protein</fullName>
    </submittedName>
</protein>
<accession>A0A813GG03</accession>
<dbReference type="Proteomes" id="UP000654075">
    <property type="component" value="Unassembled WGS sequence"/>
</dbReference>
<feature type="compositionally biased region" description="Polar residues" evidence="1">
    <location>
        <begin position="29"/>
        <end position="45"/>
    </location>
</feature>
<proteinExistence type="predicted"/>
<feature type="compositionally biased region" description="Polar residues" evidence="1">
    <location>
        <begin position="64"/>
        <end position="80"/>
    </location>
</feature>
<feature type="non-terminal residue" evidence="2">
    <location>
        <position position="1"/>
    </location>
</feature>
<reference evidence="2" key="1">
    <citation type="submission" date="2021-02" db="EMBL/GenBank/DDBJ databases">
        <authorList>
            <person name="Dougan E. K."/>
            <person name="Rhodes N."/>
            <person name="Thang M."/>
            <person name="Chan C."/>
        </authorList>
    </citation>
    <scope>NUCLEOTIDE SEQUENCE</scope>
</reference>
<evidence type="ECO:0000313" key="2">
    <source>
        <dbReference type="EMBL" id="CAE8623982.1"/>
    </source>
</evidence>
<keyword evidence="3" id="KW-1185">Reference proteome</keyword>
<name>A0A813GG03_POLGL</name>
<comment type="caution">
    <text evidence="2">The sequence shown here is derived from an EMBL/GenBank/DDBJ whole genome shotgun (WGS) entry which is preliminary data.</text>
</comment>
<gene>
    <name evidence="2" type="ORF">PGLA1383_LOCUS41180</name>
</gene>